<proteinExistence type="predicted"/>
<keyword evidence="1" id="KW-0732">Signal</keyword>
<gene>
    <name evidence="2" type="ORF">g.14116</name>
</gene>
<name>A0A1B6GIN3_9HEMI</name>
<dbReference type="AlphaFoldDB" id="A0A1B6GIN3"/>
<accession>A0A1B6GIN3</accession>
<evidence type="ECO:0000256" key="1">
    <source>
        <dbReference type="SAM" id="SignalP"/>
    </source>
</evidence>
<feature type="non-terminal residue" evidence="2">
    <location>
        <position position="1"/>
    </location>
</feature>
<feature type="chain" id="PRO_5008583585" evidence="1">
    <location>
        <begin position="28"/>
        <end position="133"/>
    </location>
</feature>
<feature type="signal peptide" evidence="1">
    <location>
        <begin position="1"/>
        <end position="27"/>
    </location>
</feature>
<sequence>QGAKSMKIIYPVVFCAFALAGFTTTEGNNQVNSVLGGDGDCIKKKCESRCRSLSSKNVDFTATCDAEYGCLCHDDLMLIQMDSKPVKNLSKFLIDPSKYRPNGRIPVKDLFKKRKDPSKIYPNGNKPIKDKKS</sequence>
<dbReference type="EMBL" id="GECZ01007606">
    <property type="protein sequence ID" value="JAS62163.1"/>
    <property type="molecule type" value="Transcribed_RNA"/>
</dbReference>
<protein>
    <submittedName>
        <fullName evidence="2">Uncharacterized protein</fullName>
    </submittedName>
</protein>
<reference evidence="2" key="1">
    <citation type="submission" date="2015-11" db="EMBL/GenBank/DDBJ databases">
        <title>De novo transcriptome assembly of four potential Pierce s Disease insect vectors from Arizona vineyards.</title>
        <authorList>
            <person name="Tassone E.E."/>
        </authorList>
    </citation>
    <scope>NUCLEOTIDE SEQUENCE</scope>
</reference>
<organism evidence="2">
    <name type="scientific">Cuerna arida</name>
    <dbReference type="NCBI Taxonomy" id="1464854"/>
    <lineage>
        <taxon>Eukaryota</taxon>
        <taxon>Metazoa</taxon>
        <taxon>Ecdysozoa</taxon>
        <taxon>Arthropoda</taxon>
        <taxon>Hexapoda</taxon>
        <taxon>Insecta</taxon>
        <taxon>Pterygota</taxon>
        <taxon>Neoptera</taxon>
        <taxon>Paraneoptera</taxon>
        <taxon>Hemiptera</taxon>
        <taxon>Auchenorrhyncha</taxon>
        <taxon>Membracoidea</taxon>
        <taxon>Cicadellidae</taxon>
        <taxon>Cicadellinae</taxon>
        <taxon>Proconiini</taxon>
        <taxon>Cuerna</taxon>
    </lineage>
</organism>
<evidence type="ECO:0000313" key="2">
    <source>
        <dbReference type="EMBL" id="JAS62163.1"/>
    </source>
</evidence>